<dbReference type="EMBL" id="BTGU01000005">
    <property type="protein sequence ID" value="GMN35626.1"/>
    <property type="molecule type" value="Genomic_DNA"/>
</dbReference>
<feature type="region of interest" description="Disordered" evidence="3">
    <location>
        <begin position="203"/>
        <end position="251"/>
    </location>
</feature>
<dbReference type="CDD" id="cd09612">
    <property type="entry name" value="Jacalin"/>
    <property type="match status" value="3"/>
</dbReference>
<evidence type="ECO:0000256" key="3">
    <source>
        <dbReference type="SAM" id="MobiDB-lite"/>
    </source>
</evidence>
<dbReference type="InterPro" id="IPR001229">
    <property type="entry name" value="Jacalin-like_lectin_dom"/>
</dbReference>
<evidence type="ECO:0000313" key="6">
    <source>
        <dbReference type="Proteomes" id="UP001187192"/>
    </source>
</evidence>
<protein>
    <recommendedName>
        <fullName evidence="4">Jacalin-type lectin domain-containing protein</fullName>
    </recommendedName>
</protein>
<keyword evidence="6" id="KW-1185">Reference proteome</keyword>
<dbReference type="InterPro" id="IPR036404">
    <property type="entry name" value="Jacalin-like_lectin_dom_sf"/>
</dbReference>
<dbReference type="SMART" id="SM00915">
    <property type="entry name" value="Jacalin"/>
    <property type="match status" value="3"/>
</dbReference>
<evidence type="ECO:0000259" key="4">
    <source>
        <dbReference type="PROSITE" id="PS51752"/>
    </source>
</evidence>
<evidence type="ECO:0000256" key="2">
    <source>
        <dbReference type="ARBA" id="ARBA00022734"/>
    </source>
</evidence>
<accession>A0AA88A1K6</accession>
<dbReference type="Pfam" id="PF01419">
    <property type="entry name" value="Jacalin"/>
    <property type="match status" value="3"/>
</dbReference>
<feature type="domain" description="Jacalin-type lectin" evidence="4">
    <location>
        <begin position="281"/>
        <end position="423"/>
    </location>
</feature>
<dbReference type="SUPFAM" id="SSF51101">
    <property type="entry name" value="Mannose-binding lectins"/>
    <property type="match status" value="3"/>
</dbReference>
<name>A0AA88A1K6_FICCA</name>
<dbReference type="Proteomes" id="UP001187192">
    <property type="component" value="Unassembled WGS sequence"/>
</dbReference>
<feature type="domain" description="Jacalin-type lectin" evidence="4">
    <location>
        <begin position="482"/>
        <end position="626"/>
    </location>
</feature>
<feature type="compositionally biased region" description="Polar residues" evidence="3">
    <location>
        <begin position="210"/>
        <end position="221"/>
    </location>
</feature>
<comment type="similarity">
    <text evidence="1">Belongs to the jacalin lectin family.</text>
</comment>
<dbReference type="PROSITE" id="PS51752">
    <property type="entry name" value="JACALIN_LECTIN"/>
    <property type="match status" value="3"/>
</dbReference>
<sequence>MSAHEESGKKVVSVGPWGGQDGIAFDDGVYSTVRQVVIIRGTAIDSIQFEYDKNNFSVWSEKRGGRGGYITDKVKLDYPDEYLTSISGYYGKLTEWGPAIVRSLTLKSNKKTYGPFGAEQGTCFSSPTNGVKIVGFHGTVGWFVDSIGVHVKPVDQKQTERTGTLFHAQNYTVNATSDNVNGFSVIQGSIGQSYDIVLALRQRSDDSGSKESSNPLPNTNKPLPHKLPKQVTSSDSDTDGDSRDAKNKDPRKKVSNLVISAVALYKIMPIAGKLPSVVERAVKYGPWGGTGGTAFDDGACNGIKQINISRNIGIVSIKVLYVRNGESVWGNKHGGTGGFRTDKIVFDYPNEVLTHITGTFSPAMIMGPNVIKSLTFHTNKGRHGPFGEEQGCAFTSKPKEGRIAGFHGRKGLFVDALGVHFIEGKVMTPEIDPPTKAIAPINNHQSAISEVDHPHWPNKLILTKRGPAEEKVACGVVKEPSPCGPGPWGGDGGRPWDDGVFSGIKQIYLTKSSEAICSIQIEYDRNNQSVWSAKHGGNGGNATHRIKLECPHEVLICISGFYGGITNDENHKVIKSLTFYTSRGKYGPFGDEIGTYFTSTTTEGKVVGLHGRSSFYLDAIGVHMQHWLGNQRTSKSSLFKIF</sequence>
<dbReference type="GO" id="GO:0005536">
    <property type="term" value="F:D-glucose binding"/>
    <property type="evidence" value="ECO:0007669"/>
    <property type="project" value="UniProtKB-ARBA"/>
</dbReference>
<proteinExistence type="inferred from homology"/>
<dbReference type="AlphaFoldDB" id="A0AA88A1K6"/>
<dbReference type="InterPro" id="IPR033734">
    <property type="entry name" value="Jacalin-like_lectin_dom_plant"/>
</dbReference>
<dbReference type="Gene3D" id="2.100.10.30">
    <property type="entry name" value="Jacalin-like lectin domain"/>
    <property type="match status" value="3"/>
</dbReference>
<dbReference type="FunFam" id="2.100.10.30:FF:000001">
    <property type="entry name" value="Jacalin-related lectin 33"/>
    <property type="match status" value="3"/>
</dbReference>
<reference evidence="5" key="1">
    <citation type="submission" date="2023-07" db="EMBL/GenBank/DDBJ databases">
        <title>draft genome sequence of fig (Ficus carica).</title>
        <authorList>
            <person name="Takahashi T."/>
            <person name="Nishimura K."/>
        </authorList>
    </citation>
    <scope>NUCLEOTIDE SEQUENCE</scope>
</reference>
<feature type="domain" description="Jacalin-type lectin" evidence="4">
    <location>
        <begin position="11"/>
        <end position="153"/>
    </location>
</feature>
<comment type="caution">
    <text evidence="5">The sequence shown here is derived from an EMBL/GenBank/DDBJ whole genome shotgun (WGS) entry which is preliminary data.</text>
</comment>
<keyword evidence="2" id="KW-0430">Lectin</keyword>
<dbReference type="PANTHER" id="PTHR47293:SF68">
    <property type="entry name" value="JACALIN-RELATED LECTIN 3"/>
    <property type="match status" value="1"/>
</dbReference>
<dbReference type="GO" id="GO:0005537">
    <property type="term" value="F:D-mannose binding"/>
    <property type="evidence" value="ECO:0007669"/>
    <property type="project" value="UniProtKB-ARBA"/>
</dbReference>
<evidence type="ECO:0000313" key="5">
    <source>
        <dbReference type="EMBL" id="GMN35626.1"/>
    </source>
</evidence>
<organism evidence="5 6">
    <name type="scientific">Ficus carica</name>
    <name type="common">Common fig</name>
    <dbReference type="NCBI Taxonomy" id="3494"/>
    <lineage>
        <taxon>Eukaryota</taxon>
        <taxon>Viridiplantae</taxon>
        <taxon>Streptophyta</taxon>
        <taxon>Embryophyta</taxon>
        <taxon>Tracheophyta</taxon>
        <taxon>Spermatophyta</taxon>
        <taxon>Magnoliopsida</taxon>
        <taxon>eudicotyledons</taxon>
        <taxon>Gunneridae</taxon>
        <taxon>Pentapetalae</taxon>
        <taxon>rosids</taxon>
        <taxon>fabids</taxon>
        <taxon>Rosales</taxon>
        <taxon>Moraceae</taxon>
        <taxon>Ficeae</taxon>
        <taxon>Ficus</taxon>
    </lineage>
</organism>
<gene>
    <name evidence="5" type="ORF">TIFTF001_005412</name>
</gene>
<dbReference type="PANTHER" id="PTHR47293">
    <property type="entry name" value="JACALIN-RELATED LECTIN 3"/>
    <property type="match status" value="1"/>
</dbReference>
<evidence type="ECO:0000256" key="1">
    <source>
        <dbReference type="ARBA" id="ARBA00006568"/>
    </source>
</evidence>